<name>A0ABD0JYR9_9CAEN</name>
<keyword evidence="3" id="KW-1185">Reference proteome</keyword>
<protein>
    <submittedName>
        <fullName evidence="2">Uncharacterized protein</fullName>
    </submittedName>
</protein>
<proteinExistence type="predicted"/>
<dbReference type="Proteomes" id="UP001519460">
    <property type="component" value="Unassembled WGS sequence"/>
</dbReference>
<comment type="caution">
    <text evidence="2">The sequence shown here is derived from an EMBL/GenBank/DDBJ whole genome shotgun (WGS) entry which is preliminary data.</text>
</comment>
<gene>
    <name evidence="2" type="ORF">BaRGS_00028586</name>
</gene>
<feature type="region of interest" description="Disordered" evidence="1">
    <location>
        <begin position="22"/>
        <end position="53"/>
    </location>
</feature>
<dbReference type="AlphaFoldDB" id="A0ABD0JYR9"/>
<feature type="region of interest" description="Disordered" evidence="1">
    <location>
        <begin position="73"/>
        <end position="111"/>
    </location>
</feature>
<evidence type="ECO:0000313" key="2">
    <source>
        <dbReference type="EMBL" id="KAK7480201.1"/>
    </source>
</evidence>
<feature type="compositionally biased region" description="Polar residues" evidence="1">
    <location>
        <begin position="24"/>
        <end position="34"/>
    </location>
</feature>
<evidence type="ECO:0000313" key="3">
    <source>
        <dbReference type="Proteomes" id="UP001519460"/>
    </source>
</evidence>
<dbReference type="EMBL" id="JACVVK020000286">
    <property type="protein sequence ID" value="KAK7480201.1"/>
    <property type="molecule type" value="Genomic_DNA"/>
</dbReference>
<sequence length="133" mass="14028">MAGRGVLGVAAREHVVLLARGVQESGNPSSSQELHTGLLPRSSGVNLHPDHSNSVDIVGEKYLEIVISSPESDLHPDDPVLVTSMSCYTPPPAPPRPSRAEGVTPQGHMGHVGSKLRRGVVIVFRASDGISQQ</sequence>
<organism evidence="2 3">
    <name type="scientific">Batillaria attramentaria</name>
    <dbReference type="NCBI Taxonomy" id="370345"/>
    <lineage>
        <taxon>Eukaryota</taxon>
        <taxon>Metazoa</taxon>
        <taxon>Spiralia</taxon>
        <taxon>Lophotrochozoa</taxon>
        <taxon>Mollusca</taxon>
        <taxon>Gastropoda</taxon>
        <taxon>Caenogastropoda</taxon>
        <taxon>Sorbeoconcha</taxon>
        <taxon>Cerithioidea</taxon>
        <taxon>Batillariidae</taxon>
        <taxon>Batillaria</taxon>
    </lineage>
</organism>
<reference evidence="2 3" key="1">
    <citation type="journal article" date="2023" name="Sci. Data">
        <title>Genome assembly of the Korean intertidal mud-creeper Batillaria attramentaria.</title>
        <authorList>
            <person name="Patra A.K."/>
            <person name="Ho P.T."/>
            <person name="Jun S."/>
            <person name="Lee S.J."/>
            <person name="Kim Y."/>
            <person name="Won Y.J."/>
        </authorList>
    </citation>
    <scope>NUCLEOTIDE SEQUENCE [LARGE SCALE GENOMIC DNA]</scope>
    <source>
        <strain evidence="2">Wonlab-2016</strain>
    </source>
</reference>
<evidence type="ECO:0000256" key="1">
    <source>
        <dbReference type="SAM" id="MobiDB-lite"/>
    </source>
</evidence>
<accession>A0ABD0JYR9</accession>